<feature type="domain" description="Glucose-methanol-choline oxidoreductase N-terminal" evidence="3">
    <location>
        <begin position="9"/>
        <end position="320"/>
    </location>
</feature>
<dbReference type="InterPro" id="IPR000172">
    <property type="entry name" value="GMC_OxRdtase_N"/>
</dbReference>
<keyword evidence="2" id="KW-0285">Flavoprotein</keyword>
<evidence type="ECO:0000313" key="6">
    <source>
        <dbReference type="Proteomes" id="UP000799302"/>
    </source>
</evidence>
<evidence type="ECO:0000256" key="2">
    <source>
        <dbReference type="PIRSR" id="PIRSR000137-2"/>
    </source>
</evidence>
<dbReference type="AlphaFoldDB" id="A0A6A6U2B4"/>
<feature type="binding site" evidence="2">
    <location>
        <position position="244"/>
    </location>
    <ligand>
        <name>FAD</name>
        <dbReference type="ChEBI" id="CHEBI:57692"/>
    </ligand>
</feature>
<evidence type="ECO:0000259" key="4">
    <source>
        <dbReference type="Pfam" id="PF05199"/>
    </source>
</evidence>
<evidence type="ECO:0000256" key="1">
    <source>
        <dbReference type="ARBA" id="ARBA00010790"/>
    </source>
</evidence>
<gene>
    <name evidence="5" type="ORF">BT63DRAFT_354401</name>
</gene>
<protein>
    <submittedName>
        <fullName evidence="5">Alcohol oxidase</fullName>
    </submittedName>
</protein>
<keyword evidence="6" id="KW-1185">Reference proteome</keyword>
<name>A0A6A6U2B4_9PEZI</name>
<comment type="similarity">
    <text evidence="1">Belongs to the GMC oxidoreductase family.</text>
</comment>
<feature type="non-terminal residue" evidence="5">
    <location>
        <position position="1"/>
    </location>
</feature>
<dbReference type="Gene3D" id="3.50.50.60">
    <property type="entry name" value="FAD/NAD(P)-binding domain"/>
    <property type="match status" value="1"/>
</dbReference>
<feature type="domain" description="Glucose-methanol-choline oxidoreductase C-terminal" evidence="4">
    <location>
        <begin position="458"/>
        <end position="589"/>
    </location>
</feature>
<organism evidence="5 6">
    <name type="scientific">Microthyrium microscopicum</name>
    <dbReference type="NCBI Taxonomy" id="703497"/>
    <lineage>
        <taxon>Eukaryota</taxon>
        <taxon>Fungi</taxon>
        <taxon>Dikarya</taxon>
        <taxon>Ascomycota</taxon>
        <taxon>Pezizomycotina</taxon>
        <taxon>Dothideomycetes</taxon>
        <taxon>Dothideomycetes incertae sedis</taxon>
        <taxon>Microthyriales</taxon>
        <taxon>Microthyriaceae</taxon>
        <taxon>Microthyrium</taxon>
    </lineage>
</organism>
<dbReference type="EMBL" id="MU004239">
    <property type="protein sequence ID" value="KAF2666429.1"/>
    <property type="molecule type" value="Genomic_DNA"/>
</dbReference>
<reference evidence="5" key="1">
    <citation type="journal article" date="2020" name="Stud. Mycol.">
        <title>101 Dothideomycetes genomes: a test case for predicting lifestyles and emergence of pathogens.</title>
        <authorList>
            <person name="Haridas S."/>
            <person name="Albert R."/>
            <person name="Binder M."/>
            <person name="Bloem J."/>
            <person name="Labutti K."/>
            <person name="Salamov A."/>
            <person name="Andreopoulos B."/>
            <person name="Baker S."/>
            <person name="Barry K."/>
            <person name="Bills G."/>
            <person name="Bluhm B."/>
            <person name="Cannon C."/>
            <person name="Castanera R."/>
            <person name="Culley D."/>
            <person name="Daum C."/>
            <person name="Ezra D."/>
            <person name="Gonzalez J."/>
            <person name="Henrissat B."/>
            <person name="Kuo A."/>
            <person name="Liang C."/>
            <person name="Lipzen A."/>
            <person name="Lutzoni F."/>
            <person name="Magnuson J."/>
            <person name="Mondo S."/>
            <person name="Nolan M."/>
            <person name="Ohm R."/>
            <person name="Pangilinan J."/>
            <person name="Park H.-J."/>
            <person name="Ramirez L."/>
            <person name="Alfaro M."/>
            <person name="Sun H."/>
            <person name="Tritt A."/>
            <person name="Yoshinaga Y."/>
            <person name="Zwiers L.-H."/>
            <person name="Turgeon B."/>
            <person name="Goodwin S."/>
            <person name="Spatafora J."/>
            <person name="Crous P."/>
            <person name="Grigoriev I."/>
        </authorList>
    </citation>
    <scope>NUCLEOTIDE SEQUENCE</scope>
    <source>
        <strain evidence="5">CBS 115976</strain>
    </source>
</reference>
<dbReference type="GO" id="GO:0050660">
    <property type="term" value="F:flavin adenine dinucleotide binding"/>
    <property type="evidence" value="ECO:0007669"/>
    <property type="project" value="InterPro"/>
</dbReference>
<evidence type="ECO:0000313" key="5">
    <source>
        <dbReference type="EMBL" id="KAF2666429.1"/>
    </source>
</evidence>
<evidence type="ECO:0000259" key="3">
    <source>
        <dbReference type="Pfam" id="PF00732"/>
    </source>
</evidence>
<dbReference type="InterPro" id="IPR036188">
    <property type="entry name" value="FAD/NAD-bd_sf"/>
</dbReference>
<dbReference type="Gene3D" id="3.30.560.10">
    <property type="entry name" value="Glucose Oxidase, domain 3"/>
    <property type="match status" value="1"/>
</dbReference>
<dbReference type="PIRSF" id="PIRSF000137">
    <property type="entry name" value="Alcohol_oxidase"/>
    <property type="match status" value="1"/>
</dbReference>
<dbReference type="PANTHER" id="PTHR11552:SF210">
    <property type="entry name" value="GLUCOSE-METHANOL-CHOLINE OXIDOREDUCTASE N-TERMINAL DOMAIN-CONTAINING PROTEIN-RELATED"/>
    <property type="match status" value="1"/>
</dbReference>
<dbReference type="InterPro" id="IPR012132">
    <property type="entry name" value="GMC_OxRdtase"/>
</dbReference>
<comment type="cofactor">
    <cofactor evidence="2">
        <name>FAD</name>
        <dbReference type="ChEBI" id="CHEBI:57692"/>
    </cofactor>
</comment>
<keyword evidence="2" id="KW-0274">FAD</keyword>
<accession>A0A6A6U2B4</accession>
<dbReference type="InterPro" id="IPR007867">
    <property type="entry name" value="GMC_OxRtase_C"/>
</dbReference>
<proteinExistence type="inferred from homology"/>
<dbReference type="Pfam" id="PF00732">
    <property type="entry name" value="GMC_oxred_N"/>
    <property type="match status" value="1"/>
</dbReference>
<dbReference type="OrthoDB" id="269227at2759"/>
<dbReference type="SUPFAM" id="SSF54373">
    <property type="entry name" value="FAD-linked reductases, C-terminal domain"/>
    <property type="match status" value="1"/>
</dbReference>
<dbReference type="Pfam" id="PF05199">
    <property type="entry name" value="GMC_oxred_C"/>
    <property type="match status" value="1"/>
</dbReference>
<dbReference type="Proteomes" id="UP000799302">
    <property type="component" value="Unassembled WGS sequence"/>
</dbReference>
<dbReference type="PANTHER" id="PTHR11552">
    <property type="entry name" value="GLUCOSE-METHANOL-CHOLINE GMC OXIDOREDUCTASE"/>
    <property type="match status" value="1"/>
</dbReference>
<sequence>IDEFQKAEFDYVICGGGTAGMTLAARLSENENVTVGVLEAGKHRPNDPNVDTPGALFAMLGNPEYDWNWKSVPQKANRGIVHHIPRGKLLGGSSGTNYMMYVRGSLRDFDDWAELAGDAGWDSSHMMKYMRKHQTLEPIHDAITDRTNLAFAVENHGSDGPVRTSFNDTPSLPIEIAIIDAADEVTGYAKAKDPWSGDHIGFFNTLGSVVRSGPDKGKRSYAGRGYLNAAKGRSNLKILCEAVVNKINLEGEKATGVNFTHDGKTYDVKIKREVLVCGGVIQSPQILELSGIGDPEVLRAAGVDVKVENKAIGNNYQDHSITLMGYKLKPDVMSVDSLFKPDNMAGAMKAYAETQSGPLSSISSTQGFLSYNICVDKSEVQATVDSIKQSIKDAPTEFQKKQLQQIIIHLEDSKSANLQMVVIPASMNPDAAGDQSKIVTPDPNGPDGITLAICLQYPVSRGSIHIKSADPKDSPVIDPAYLKHSADAAVLAGGMKLFDRVTKSSKLAPMIEKRYCPEPDKDLQDLRVGEAEVYNAVFGEYHSCGSVAMGDALDSRLKVKGVKSVRVVDASIFPNNVSGNICSSVYSLAEKAADLIKEDW</sequence>
<dbReference type="GO" id="GO:0016614">
    <property type="term" value="F:oxidoreductase activity, acting on CH-OH group of donors"/>
    <property type="evidence" value="ECO:0007669"/>
    <property type="project" value="InterPro"/>
</dbReference>
<feature type="non-terminal residue" evidence="5">
    <location>
        <position position="600"/>
    </location>
</feature>
<dbReference type="SUPFAM" id="SSF51905">
    <property type="entry name" value="FAD/NAD(P)-binding domain"/>
    <property type="match status" value="1"/>
</dbReference>